<feature type="transmembrane region" description="Helical" evidence="8">
    <location>
        <begin position="200"/>
        <end position="221"/>
    </location>
</feature>
<dbReference type="RefSeq" id="WP_092867079.1">
    <property type="nucleotide sequence ID" value="NZ_FPCH01000002.1"/>
</dbReference>
<evidence type="ECO:0000313" key="11">
    <source>
        <dbReference type="Proteomes" id="UP000199423"/>
    </source>
</evidence>
<dbReference type="Proteomes" id="UP000199423">
    <property type="component" value="Unassembled WGS sequence"/>
</dbReference>
<feature type="transmembrane region" description="Helical" evidence="8">
    <location>
        <begin position="78"/>
        <end position="102"/>
    </location>
</feature>
<dbReference type="STRING" id="51670.SAMN04488557_1733"/>
<proteinExistence type="inferred from homology"/>
<evidence type="ECO:0000256" key="8">
    <source>
        <dbReference type="RuleBase" id="RU363032"/>
    </source>
</evidence>
<dbReference type="OrthoDB" id="7931186at2"/>
<dbReference type="SUPFAM" id="SSF161098">
    <property type="entry name" value="MetI-like"/>
    <property type="match status" value="1"/>
</dbReference>
<sequence>MVNATVPSPMQVKSNAQAGILKFSSWGFVAFIVIYLLTPIIVTLLMSFSDASALRFPIREWSTKWYGDFFASPQWTDALLNSLMIAVGTTVISTTCGVVAAWAFEKYEFRFKPLLYLLVMLPLFMPGVVLGLGVAMAMGSADILGYQLYGSRLIVMLAHSLWAIPLVFMLMETTFRTVDHRIVEASYDLGGRPFQTFFEIVLPSVSTGIVSSALFAFVISLNEFVMALFLTTRDTQTLPVLMWLSLRSAGTPRLAVASVVLACTVIISLAIIMVWHSRQLRKAQA</sequence>
<dbReference type="PANTHER" id="PTHR43357">
    <property type="entry name" value="INNER MEMBRANE ABC TRANSPORTER PERMEASE PROTEIN YDCV"/>
    <property type="match status" value="1"/>
</dbReference>
<evidence type="ECO:0000256" key="3">
    <source>
        <dbReference type="ARBA" id="ARBA00022475"/>
    </source>
</evidence>
<evidence type="ECO:0000313" key="10">
    <source>
        <dbReference type="EMBL" id="SFV32811.1"/>
    </source>
</evidence>
<comment type="subcellular location">
    <subcellularLocation>
        <location evidence="1">Cell inner membrane</location>
        <topology evidence="1">Multi-pass membrane protein</topology>
    </subcellularLocation>
    <subcellularLocation>
        <location evidence="8">Cell membrane</location>
        <topology evidence="8">Multi-pass membrane protein</topology>
    </subcellularLocation>
</comment>
<keyword evidence="7 8" id="KW-0472">Membrane</keyword>
<dbReference type="EMBL" id="FPCH01000002">
    <property type="protein sequence ID" value="SFV32811.1"/>
    <property type="molecule type" value="Genomic_DNA"/>
</dbReference>
<dbReference type="InterPro" id="IPR035906">
    <property type="entry name" value="MetI-like_sf"/>
</dbReference>
<dbReference type="Gene3D" id="1.10.3720.10">
    <property type="entry name" value="MetI-like"/>
    <property type="match status" value="1"/>
</dbReference>
<feature type="transmembrane region" description="Helical" evidence="8">
    <location>
        <begin position="149"/>
        <end position="171"/>
    </location>
</feature>
<dbReference type="Pfam" id="PF00528">
    <property type="entry name" value="BPD_transp_1"/>
    <property type="match status" value="1"/>
</dbReference>
<dbReference type="InterPro" id="IPR000515">
    <property type="entry name" value="MetI-like"/>
</dbReference>
<keyword evidence="5 8" id="KW-0812">Transmembrane</keyword>
<feature type="transmembrane region" description="Helical" evidence="8">
    <location>
        <begin position="114"/>
        <end position="137"/>
    </location>
</feature>
<feature type="domain" description="ABC transmembrane type-1" evidence="9">
    <location>
        <begin position="79"/>
        <end position="273"/>
    </location>
</feature>
<gene>
    <name evidence="10" type="ORF">SAMN04488557_1733</name>
</gene>
<keyword evidence="2 8" id="KW-0813">Transport</keyword>
<dbReference type="GO" id="GO:0055085">
    <property type="term" value="P:transmembrane transport"/>
    <property type="evidence" value="ECO:0007669"/>
    <property type="project" value="InterPro"/>
</dbReference>
<protein>
    <submittedName>
        <fullName evidence="10">Putative spermidine/putrescine transport system permease protein</fullName>
    </submittedName>
</protein>
<name>A0A1I7NDV0_9HYPH</name>
<dbReference type="CDD" id="cd06261">
    <property type="entry name" value="TM_PBP2"/>
    <property type="match status" value="1"/>
</dbReference>
<accession>A0A1I7NDV0</accession>
<evidence type="ECO:0000256" key="7">
    <source>
        <dbReference type="ARBA" id="ARBA00023136"/>
    </source>
</evidence>
<reference evidence="11" key="1">
    <citation type="submission" date="2016-10" db="EMBL/GenBank/DDBJ databases">
        <authorList>
            <person name="Varghese N."/>
            <person name="Submissions S."/>
        </authorList>
    </citation>
    <scope>NUCLEOTIDE SEQUENCE [LARGE SCALE GENOMIC DNA]</scope>
    <source>
        <strain evidence="11">DSM 1565</strain>
    </source>
</reference>
<organism evidence="10 11">
    <name type="scientific">Hyphomicrobium facile</name>
    <dbReference type="NCBI Taxonomy" id="51670"/>
    <lineage>
        <taxon>Bacteria</taxon>
        <taxon>Pseudomonadati</taxon>
        <taxon>Pseudomonadota</taxon>
        <taxon>Alphaproteobacteria</taxon>
        <taxon>Hyphomicrobiales</taxon>
        <taxon>Hyphomicrobiaceae</taxon>
        <taxon>Hyphomicrobium</taxon>
    </lineage>
</organism>
<evidence type="ECO:0000256" key="4">
    <source>
        <dbReference type="ARBA" id="ARBA00022519"/>
    </source>
</evidence>
<evidence type="ECO:0000256" key="6">
    <source>
        <dbReference type="ARBA" id="ARBA00022989"/>
    </source>
</evidence>
<feature type="transmembrane region" description="Helical" evidence="8">
    <location>
        <begin position="23"/>
        <end position="48"/>
    </location>
</feature>
<keyword evidence="6 8" id="KW-1133">Transmembrane helix</keyword>
<keyword evidence="3" id="KW-1003">Cell membrane</keyword>
<evidence type="ECO:0000256" key="5">
    <source>
        <dbReference type="ARBA" id="ARBA00022692"/>
    </source>
</evidence>
<evidence type="ECO:0000256" key="1">
    <source>
        <dbReference type="ARBA" id="ARBA00004429"/>
    </source>
</evidence>
<evidence type="ECO:0000259" key="9">
    <source>
        <dbReference type="PROSITE" id="PS50928"/>
    </source>
</evidence>
<dbReference type="GO" id="GO:0005886">
    <property type="term" value="C:plasma membrane"/>
    <property type="evidence" value="ECO:0007669"/>
    <property type="project" value="UniProtKB-SubCell"/>
</dbReference>
<keyword evidence="11" id="KW-1185">Reference proteome</keyword>
<dbReference type="AlphaFoldDB" id="A0A1I7NDV0"/>
<evidence type="ECO:0000256" key="2">
    <source>
        <dbReference type="ARBA" id="ARBA00022448"/>
    </source>
</evidence>
<keyword evidence="4" id="KW-0997">Cell inner membrane</keyword>
<comment type="similarity">
    <text evidence="8">Belongs to the binding-protein-dependent transport system permease family.</text>
</comment>
<dbReference type="PANTHER" id="PTHR43357:SF4">
    <property type="entry name" value="INNER MEMBRANE ABC TRANSPORTER PERMEASE PROTEIN YDCV"/>
    <property type="match status" value="1"/>
</dbReference>
<dbReference type="PROSITE" id="PS50928">
    <property type="entry name" value="ABC_TM1"/>
    <property type="match status" value="1"/>
</dbReference>
<feature type="transmembrane region" description="Helical" evidence="8">
    <location>
        <begin position="254"/>
        <end position="275"/>
    </location>
</feature>